<dbReference type="EMBL" id="AM286690">
    <property type="protein sequence ID" value="CAL16969.1"/>
    <property type="molecule type" value="Genomic_DNA"/>
</dbReference>
<dbReference type="Proteomes" id="UP000008871">
    <property type="component" value="Chromosome"/>
</dbReference>
<dbReference type="KEGG" id="abo:ABO_1521"/>
<dbReference type="InterPro" id="IPR007502">
    <property type="entry name" value="Helicase-assoc_dom"/>
</dbReference>
<dbReference type="STRING" id="393595.ABO_1521"/>
<dbReference type="FunFam" id="3.40.50.300:FF:000575">
    <property type="entry name" value="ATP-dependent helicase hrpA"/>
    <property type="match status" value="1"/>
</dbReference>
<dbReference type="Pfam" id="PF04408">
    <property type="entry name" value="WHD_HA2"/>
    <property type="match status" value="1"/>
</dbReference>
<evidence type="ECO:0000256" key="1">
    <source>
        <dbReference type="ARBA" id="ARBA00022741"/>
    </source>
</evidence>
<dbReference type="CDD" id="cd18791">
    <property type="entry name" value="SF2_C_RHA"/>
    <property type="match status" value="1"/>
</dbReference>
<dbReference type="SUPFAM" id="SSF52540">
    <property type="entry name" value="P-loop containing nucleoside triphosphate hydrolases"/>
    <property type="match status" value="1"/>
</dbReference>
<dbReference type="GO" id="GO:0003723">
    <property type="term" value="F:RNA binding"/>
    <property type="evidence" value="ECO:0007669"/>
    <property type="project" value="TreeGrafter"/>
</dbReference>
<dbReference type="FunFam" id="1.20.120.1080:FF:000005">
    <property type="entry name" value="ATP-dependent helicase HrpA"/>
    <property type="match status" value="1"/>
</dbReference>
<dbReference type="Pfam" id="PF00271">
    <property type="entry name" value="Helicase_C"/>
    <property type="match status" value="1"/>
</dbReference>
<name>Q0VPC9_ALCBS</name>
<feature type="domain" description="Helicase C-terminal" evidence="6">
    <location>
        <begin position="267"/>
        <end position="446"/>
    </location>
</feature>
<dbReference type="Gene3D" id="1.20.120.1080">
    <property type="match status" value="1"/>
</dbReference>
<dbReference type="InterPro" id="IPR003593">
    <property type="entry name" value="AAA+_ATPase"/>
</dbReference>
<gene>
    <name evidence="7" type="primary">hrpA</name>
    <name evidence="7" type="ordered locus">ABO_1521</name>
</gene>
<reference evidence="7 8" key="1">
    <citation type="journal article" date="2006" name="Nat. Biotechnol.">
        <title>Genome sequence of the ubiquitous hydrocarbon-degrading marine bacterium Alcanivorax borkumensis.</title>
        <authorList>
            <person name="Schneiker S."/>
            <person name="Martins dos Santos V.A.P."/>
            <person name="Bartels D."/>
            <person name="Bekel T."/>
            <person name="Brecht M."/>
            <person name="Buhrmester J."/>
            <person name="Chernikova T.N."/>
            <person name="Denaro R."/>
            <person name="Ferrer M."/>
            <person name="Gertler C."/>
            <person name="Goesmann A."/>
            <person name="Golyshina O.V."/>
            <person name="Kaminski F."/>
            <person name="Khachane A.N."/>
            <person name="Lang S."/>
            <person name="Linke B."/>
            <person name="McHardy A.C."/>
            <person name="Meyer F."/>
            <person name="Nechitaylo T."/>
            <person name="Puehler A."/>
            <person name="Regenhardt D."/>
            <person name="Rupp O."/>
            <person name="Sabirova J.S."/>
            <person name="Selbitschka W."/>
            <person name="Yakimov M.M."/>
            <person name="Timmis K.N."/>
            <person name="Vorhoelter F.-J."/>
            <person name="Weidner S."/>
            <person name="Kaiser O."/>
            <person name="Golyshin P.N."/>
        </authorList>
    </citation>
    <scope>NUCLEOTIDE SEQUENCE [LARGE SCALE GENOMIC DNA]</scope>
    <source>
        <strain evidence="8">ATCC 700651 / DSM 11573 / NCIMB 13689 / SK2</strain>
    </source>
</reference>
<dbReference type="Pfam" id="PF21010">
    <property type="entry name" value="HA2_C"/>
    <property type="match status" value="1"/>
</dbReference>
<keyword evidence="4" id="KW-0067">ATP-binding</keyword>
<keyword evidence="2" id="KW-0378">Hydrolase</keyword>
<evidence type="ECO:0000256" key="4">
    <source>
        <dbReference type="ARBA" id="ARBA00022840"/>
    </source>
</evidence>
<dbReference type="Pfam" id="PF07717">
    <property type="entry name" value="OB_NTP_bind"/>
    <property type="match status" value="1"/>
</dbReference>
<evidence type="ECO:0000259" key="6">
    <source>
        <dbReference type="PROSITE" id="PS51194"/>
    </source>
</evidence>
<evidence type="ECO:0000313" key="8">
    <source>
        <dbReference type="Proteomes" id="UP000008871"/>
    </source>
</evidence>
<dbReference type="PANTHER" id="PTHR18934">
    <property type="entry name" value="ATP-DEPENDENT RNA HELICASE"/>
    <property type="match status" value="1"/>
</dbReference>
<dbReference type="InterPro" id="IPR027417">
    <property type="entry name" value="P-loop_NTPase"/>
</dbReference>
<evidence type="ECO:0000256" key="2">
    <source>
        <dbReference type="ARBA" id="ARBA00022801"/>
    </source>
</evidence>
<dbReference type="InterPro" id="IPR001650">
    <property type="entry name" value="Helicase_C-like"/>
</dbReference>
<keyword evidence="1" id="KW-0547">Nucleotide-binding</keyword>
<dbReference type="HOGENOM" id="CLU_001832_3_3_6"/>
<dbReference type="SMART" id="SM00487">
    <property type="entry name" value="DEXDc"/>
    <property type="match status" value="1"/>
</dbReference>
<dbReference type="InterPro" id="IPR048333">
    <property type="entry name" value="HA2_WH"/>
</dbReference>
<dbReference type="GO" id="GO:0005524">
    <property type="term" value="F:ATP binding"/>
    <property type="evidence" value="ECO:0007669"/>
    <property type="project" value="UniProtKB-KW"/>
</dbReference>
<dbReference type="SMART" id="SM00490">
    <property type="entry name" value="HELICc"/>
    <property type="match status" value="1"/>
</dbReference>
<dbReference type="Pfam" id="PF11898">
    <property type="entry name" value="DUF3418"/>
    <property type="match status" value="1"/>
</dbReference>
<dbReference type="RefSeq" id="WP_011588802.1">
    <property type="nucleotide sequence ID" value="NC_008260.1"/>
</dbReference>
<organism evidence="7 8">
    <name type="scientific">Alcanivorax borkumensis (strain ATCC 700651 / DSM 11573 / NCIMB 13689 / SK2)</name>
    <dbReference type="NCBI Taxonomy" id="393595"/>
    <lineage>
        <taxon>Bacteria</taxon>
        <taxon>Pseudomonadati</taxon>
        <taxon>Pseudomonadota</taxon>
        <taxon>Gammaproteobacteria</taxon>
        <taxon>Oceanospirillales</taxon>
        <taxon>Alcanivoracaceae</taxon>
        <taxon>Alcanivorax</taxon>
    </lineage>
</organism>
<dbReference type="eggNOG" id="COG1643">
    <property type="taxonomic scope" value="Bacteria"/>
</dbReference>
<dbReference type="InterPro" id="IPR014001">
    <property type="entry name" value="Helicase_ATP-bd"/>
</dbReference>
<feature type="domain" description="Helicase ATP-binding" evidence="5">
    <location>
        <begin position="82"/>
        <end position="245"/>
    </location>
</feature>
<dbReference type="PANTHER" id="PTHR18934:SF99">
    <property type="entry name" value="ATP-DEPENDENT RNA HELICASE DHX37-RELATED"/>
    <property type="match status" value="1"/>
</dbReference>
<dbReference type="InterPro" id="IPR024590">
    <property type="entry name" value="HrpA_C"/>
</dbReference>
<keyword evidence="3 7" id="KW-0347">Helicase</keyword>
<proteinExistence type="predicted"/>
<evidence type="ECO:0000313" key="7">
    <source>
        <dbReference type="EMBL" id="CAL16969.1"/>
    </source>
</evidence>
<dbReference type="NCBIfam" id="TIGR01967">
    <property type="entry name" value="DEAH_box_HrpA"/>
    <property type="match status" value="1"/>
</dbReference>
<dbReference type="GO" id="GO:0016787">
    <property type="term" value="F:hydrolase activity"/>
    <property type="evidence" value="ECO:0007669"/>
    <property type="project" value="UniProtKB-KW"/>
</dbReference>
<evidence type="ECO:0000259" key="5">
    <source>
        <dbReference type="PROSITE" id="PS51192"/>
    </source>
</evidence>
<dbReference type="SMART" id="SM00847">
    <property type="entry name" value="HA2"/>
    <property type="match status" value="1"/>
</dbReference>
<dbReference type="OrthoDB" id="9805617at2"/>
<dbReference type="Pfam" id="PF00270">
    <property type="entry name" value="DEAD"/>
    <property type="match status" value="1"/>
</dbReference>
<dbReference type="PROSITE" id="PS51192">
    <property type="entry name" value="HELICASE_ATP_BIND_1"/>
    <property type="match status" value="1"/>
</dbReference>
<dbReference type="Gene3D" id="3.40.50.300">
    <property type="entry name" value="P-loop containing nucleotide triphosphate hydrolases"/>
    <property type="match status" value="2"/>
</dbReference>
<sequence>MTDTLKSLYEQLDKVRRADRFRLKKRLDGLARLPAKKRNDKAVDKVATAIASSVAGREQRLASVPALEWPDLPVVASRDEIKQAINDHQVVVIAGETGSGKTTQLPKICLELGRGIEGTIGHTQPRRLAARAVASRVAEELHSPLGSTVGFKVRFSEQVGEHSLIKVLTDGMLLNEIQQDRFLNQYDTLIIDEAHERSLNIDFLLGYLKQLLPRRPDLKVIITSATIDHQRFAEHFGGAPVLEVSGRTFPVEMRYRPPAEGQELSRQIEDVLLEIQREERSEGLPMARDVLVFLAGERDIRDVHHHLKRCATHGSSLRDMEILPLYARLSQAEQHRIFSAHRGRRVVLSTNVAETSLTVPGIRYVIDAGTARISRYSVHSKVQRLPVEPVSQASANQRAGRSGRVMPGICFRLYDEDDFLNRPAFTDPEIQRTNLGAVILQMSDLRLGKVEDFPFIEPPDGRLVRDGYRLLDELGALTEKQTLTALGRQLARFPLDPTLGRMLVAAAEKNVLREALIVVSALATQDPRERPHDKQQQADQAHQPFTEKESDFLFFVKLWQWADAQREALSRNQYEKLLKKTFLSPTRMREWRDTHRQLLLLAKEQGWTLNAPIDSGLSLTEPDNANNKSAAKASPSPLYAPLHKALLTGLLANVMQRTEEGEWLSTRNRKPLVWPGSALSRTKARWLMAAEQVETSRLFARTVAKIDPLWVEEAAGHLLKRHYFEPHWSKKRGCAMAKEQVNLFGLILASGRGVNYGPIQPVESRELMIREGLVMGHLHREPPFVKANRERFETLEDMEHKLRRRDILVDEEARVAFYDARLPGDIHTVAGLMNWYNKRATAEQKEALFMDDGFLLSRSPDLGNDQFPDQLKLDGLRLPLEYSFDPTGERDGVTLIVPLAALNQISESRLDWLVPGLLREKLEALIRALPKARRRHFVPVPDYVSALMETLSPDEPLLPAMTRELQRMSGLRIEQEEWQTANLADHLRMFIQVVDRVDGHRKVLAQGRNLGEVKDRLVSVTRDLPKPKQETPAVRGQEWLFGDIPESQEQDLGGMTVRRFPALVDTGNDVELQFLDDEADAAWAHRWGTARLLGFKLTVQLRDLRKQAAQMAGFQKLKTEKGVMARQALDHALLRVLAEHFQLHEPVRSEAAFRDRLNDHRGDFVPWAQQQLSIMGKLFAHYRQLMGKLEKNFPLAWAHAHRDIKQQLACLFPDDVLLQMPWEWLQEYPRLLAAIDHRLEKLGGQIGKDRTLSAELEAYSKQHETRAAGVPLWKQSEPLQQYFWMLQEYRVSLFAQQLGTKLSVSAKRLNKQWELC</sequence>
<dbReference type="SMART" id="SM00382">
    <property type="entry name" value="AAA"/>
    <property type="match status" value="1"/>
</dbReference>
<dbReference type="PROSITE" id="PS51194">
    <property type="entry name" value="HELICASE_CTER"/>
    <property type="match status" value="1"/>
</dbReference>
<dbReference type="GO" id="GO:0003724">
    <property type="term" value="F:RNA helicase activity"/>
    <property type="evidence" value="ECO:0007669"/>
    <property type="project" value="InterPro"/>
</dbReference>
<dbReference type="InterPro" id="IPR011709">
    <property type="entry name" value="DEAD-box_helicase_OB_fold"/>
</dbReference>
<dbReference type="InterPro" id="IPR010222">
    <property type="entry name" value="RNA_helicase_HrpA"/>
</dbReference>
<dbReference type="InterPro" id="IPR011545">
    <property type="entry name" value="DEAD/DEAH_box_helicase_dom"/>
</dbReference>
<evidence type="ECO:0000256" key="3">
    <source>
        <dbReference type="ARBA" id="ARBA00022806"/>
    </source>
</evidence>
<accession>Q0VPC9</accession>
<keyword evidence="8" id="KW-1185">Reference proteome</keyword>
<protein>
    <submittedName>
        <fullName evidence="7">ATP-dependent helicase HrpA</fullName>
    </submittedName>
</protein>